<evidence type="ECO:0000256" key="1">
    <source>
        <dbReference type="ARBA" id="ARBA00004418"/>
    </source>
</evidence>
<dbReference type="SUPFAM" id="SSF52833">
    <property type="entry name" value="Thioredoxin-like"/>
    <property type="match status" value="1"/>
</dbReference>
<evidence type="ECO:0000313" key="11">
    <source>
        <dbReference type="Proteomes" id="UP001201273"/>
    </source>
</evidence>
<comment type="similarity">
    <text evidence="2">Belongs to the thioredoxin family. DsbA subfamily.</text>
</comment>
<keyword evidence="3 8" id="KW-0732">Signal</keyword>
<dbReference type="EMBL" id="JAIMJA010000021">
    <property type="protein sequence ID" value="MCE2596592.1"/>
    <property type="molecule type" value="Genomic_DNA"/>
</dbReference>
<reference evidence="10 11" key="1">
    <citation type="journal article" date="2022" name="Environ. Microbiol. Rep.">
        <title>Eco-phylogenetic analyses reveal divergent evolution of vitamin B12 metabolism in the marine bacterial family 'Psychromonadaceae'.</title>
        <authorList>
            <person name="Jin X."/>
            <person name="Yang Y."/>
            <person name="Cao H."/>
            <person name="Gao B."/>
            <person name="Zhao Z."/>
        </authorList>
    </citation>
    <scope>NUCLEOTIDE SEQUENCE [LARGE SCALE GENOMIC DNA]</scope>
    <source>
        <strain evidence="10 11">MKS20</strain>
    </source>
</reference>
<dbReference type="PANTHER" id="PTHR35891">
    <property type="entry name" value="THIOL:DISULFIDE INTERCHANGE PROTEIN DSBA"/>
    <property type="match status" value="1"/>
</dbReference>
<feature type="signal peptide" evidence="8">
    <location>
        <begin position="1"/>
        <end position="20"/>
    </location>
</feature>
<evidence type="ECO:0000313" key="10">
    <source>
        <dbReference type="EMBL" id="MCE2596592.1"/>
    </source>
</evidence>
<dbReference type="Gene3D" id="3.40.30.10">
    <property type="entry name" value="Glutaredoxin"/>
    <property type="match status" value="1"/>
</dbReference>
<dbReference type="PROSITE" id="PS51352">
    <property type="entry name" value="THIOREDOXIN_2"/>
    <property type="match status" value="1"/>
</dbReference>
<feature type="domain" description="Thioredoxin" evidence="9">
    <location>
        <begin position="10"/>
        <end position="199"/>
    </location>
</feature>
<protein>
    <recommendedName>
        <fullName evidence="7">Thiol:disulfide interchange protein</fullName>
    </recommendedName>
</protein>
<evidence type="ECO:0000256" key="8">
    <source>
        <dbReference type="SAM" id="SignalP"/>
    </source>
</evidence>
<evidence type="ECO:0000256" key="4">
    <source>
        <dbReference type="ARBA" id="ARBA00022764"/>
    </source>
</evidence>
<dbReference type="InterPro" id="IPR036249">
    <property type="entry name" value="Thioredoxin-like_sf"/>
</dbReference>
<dbReference type="InterPro" id="IPR001853">
    <property type="entry name" value="DSBA-like_thioredoxin_dom"/>
</dbReference>
<dbReference type="PIRSF" id="PIRSF001488">
    <property type="entry name" value="Tdi_protein"/>
    <property type="match status" value="1"/>
</dbReference>
<evidence type="ECO:0000259" key="9">
    <source>
        <dbReference type="PROSITE" id="PS51352"/>
    </source>
</evidence>
<proteinExistence type="inferred from homology"/>
<accession>A0ABS8WEN7</accession>
<sequence>MKKYLLMLAALVMLPLSSQAAKYEEGTHYEIVKEVGTKQPEVLEFFSYFCPHCYKFVPFMNEIKKRAPEGVKFKQNHVEFLGSDMGPEMARAFAAAELLKVEPEFSAAMFAAIHDQRRPMTSRDDIKAVFEEIGVEGAKFDSAANSFPVNGMLKQMQRNTEAFKIRGTPAVVVNGKYLIKSGSVRSIEEYSALLNYLLAQVEK</sequence>
<dbReference type="InterPro" id="IPR013766">
    <property type="entry name" value="Thioredoxin_domain"/>
</dbReference>
<keyword evidence="5 7" id="KW-1015">Disulfide bond</keyword>
<keyword evidence="11" id="KW-1185">Reference proteome</keyword>
<evidence type="ECO:0000256" key="6">
    <source>
        <dbReference type="ARBA" id="ARBA00023284"/>
    </source>
</evidence>
<dbReference type="PROSITE" id="PS00194">
    <property type="entry name" value="THIOREDOXIN_1"/>
    <property type="match status" value="1"/>
</dbReference>
<dbReference type="InterPro" id="IPR023205">
    <property type="entry name" value="DsbA/DsbL"/>
</dbReference>
<name>A0ABS8WEN7_9GAMM</name>
<evidence type="ECO:0000256" key="3">
    <source>
        <dbReference type="ARBA" id="ARBA00022729"/>
    </source>
</evidence>
<comment type="caution">
    <text evidence="10">The sequence shown here is derived from an EMBL/GenBank/DDBJ whole genome shotgun (WGS) entry which is preliminary data.</text>
</comment>
<dbReference type="InterPro" id="IPR017937">
    <property type="entry name" value="Thioredoxin_CS"/>
</dbReference>
<organism evidence="10 11">
    <name type="scientific">Motilimonas cestriensis</name>
    <dbReference type="NCBI Taxonomy" id="2742685"/>
    <lineage>
        <taxon>Bacteria</taxon>
        <taxon>Pseudomonadati</taxon>
        <taxon>Pseudomonadota</taxon>
        <taxon>Gammaproteobacteria</taxon>
        <taxon>Alteromonadales</taxon>
        <taxon>Alteromonadales genera incertae sedis</taxon>
        <taxon>Motilimonas</taxon>
    </lineage>
</organism>
<keyword evidence="4 7" id="KW-0574">Periplasm</keyword>
<dbReference type="RefSeq" id="WP_233054228.1">
    <property type="nucleotide sequence ID" value="NZ_JAIMJA010000021.1"/>
</dbReference>
<dbReference type="Pfam" id="PF01323">
    <property type="entry name" value="DSBA"/>
    <property type="match status" value="1"/>
</dbReference>
<dbReference type="InterPro" id="IPR050824">
    <property type="entry name" value="Thiol_disulfide_DsbA"/>
</dbReference>
<feature type="chain" id="PRO_5046309092" description="Thiol:disulfide interchange protein" evidence="8">
    <location>
        <begin position="21"/>
        <end position="203"/>
    </location>
</feature>
<dbReference type="Proteomes" id="UP001201273">
    <property type="component" value="Unassembled WGS sequence"/>
</dbReference>
<comment type="subcellular location">
    <subcellularLocation>
        <location evidence="1 7">Periplasm</location>
    </subcellularLocation>
</comment>
<keyword evidence="6" id="KW-0676">Redox-active center</keyword>
<evidence type="ECO:0000256" key="2">
    <source>
        <dbReference type="ARBA" id="ARBA00005791"/>
    </source>
</evidence>
<gene>
    <name evidence="10" type="ORF">K6Y31_17525</name>
</gene>
<dbReference type="PANTHER" id="PTHR35891:SF2">
    <property type="entry name" value="THIOL:DISULFIDE INTERCHANGE PROTEIN DSBA"/>
    <property type="match status" value="1"/>
</dbReference>
<evidence type="ECO:0000256" key="5">
    <source>
        <dbReference type="ARBA" id="ARBA00023157"/>
    </source>
</evidence>
<evidence type="ECO:0000256" key="7">
    <source>
        <dbReference type="PIRNR" id="PIRNR001488"/>
    </source>
</evidence>
<dbReference type="CDD" id="cd03019">
    <property type="entry name" value="DsbA_DsbA"/>
    <property type="match status" value="1"/>
</dbReference>